<keyword evidence="2" id="KW-1185">Reference proteome</keyword>
<dbReference type="EMBL" id="CM047737">
    <property type="protein sequence ID" value="KAJ0049279.1"/>
    <property type="molecule type" value="Genomic_DNA"/>
</dbReference>
<proteinExistence type="predicted"/>
<name>A0ACC0ZFC6_9ROSI</name>
<evidence type="ECO:0000313" key="2">
    <source>
        <dbReference type="Proteomes" id="UP001163603"/>
    </source>
</evidence>
<organism evidence="1 2">
    <name type="scientific">Pistacia integerrima</name>
    <dbReference type="NCBI Taxonomy" id="434235"/>
    <lineage>
        <taxon>Eukaryota</taxon>
        <taxon>Viridiplantae</taxon>
        <taxon>Streptophyta</taxon>
        <taxon>Embryophyta</taxon>
        <taxon>Tracheophyta</taxon>
        <taxon>Spermatophyta</taxon>
        <taxon>Magnoliopsida</taxon>
        <taxon>eudicotyledons</taxon>
        <taxon>Gunneridae</taxon>
        <taxon>Pentapetalae</taxon>
        <taxon>rosids</taxon>
        <taxon>malvids</taxon>
        <taxon>Sapindales</taxon>
        <taxon>Anacardiaceae</taxon>
        <taxon>Pistacia</taxon>
    </lineage>
</organism>
<protein>
    <submittedName>
        <fullName evidence="1">Uncharacterized protein</fullName>
    </submittedName>
</protein>
<sequence>MGICDRASGMEQLLSFHNHYIVSPVSPFYVKTYRDAIEYDTIERITNLSSARILLRNFLLGQQCI</sequence>
<dbReference type="Proteomes" id="UP001163603">
    <property type="component" value="Chromosome 2"/>
</dbReference>
<gene>
    <name evidence="1" type="ORF">Pint_15298</name>
</gene>
<reference evidence="2" key="1">
    <citation type="journal article" date="2023" name="G3 (Bethesda)">
        <title>Genome assembly and association tests identify interacting loci associated with vigor, precocity, and sex in interspecific pistachio rootstocks.</title>
        <authorList>
            <person name="Palmer W."/>
            <person name="Jacygrad E."/>
            <person name="Sagayaradj S."/>
            <person name="Cavanaugh K."/>
            <person name="Han R."/>
            <person name="Bertier L."/>
            <person name="Beede B."/>
            <person name="Kafkas S."/>
            <person name="Golino D."/>
            <person name="Preece J."/>
            <person name="Michelmore R."/>
        </authorList>
    </citation>
    <scope>NUCLEOTIDE SEQUENCE [LARGE SCALE GENOMIC DNA]</scope>
</reference>
<accession>A0ACC0ZFC6</accession>
<comment type="caution">
    <text evidence="1">The sequence shown here is derived from an EMBL/GenBank/DDBJ whole genome shotgun (WGS) entry which is preliminary data.</text>
</comment>
<evidence type="ECO:0000313" key="1">
    <source>
        <dbReference type="EMBL" id="KAJ0049279.1"/>
    </source>
</evidence>